<evidence type="ECO:0000313" key="1">
    <source>
        <dbReference type="EMBL" id="ACV39120.1"/>
    </source>
</evidence>
<dbReference type="KEGG" id="lba:Lebu_1229"/>
<dbReference type="Proteomes" id="UP000001910">
    <property type="component" value="Chromosome"/>
</dbReference>
<evidence type="ECO:0000313" key="2">
    <source>
        <dbReference type="Proteomes" id="UP000001910"/>
    </source>
</evidence>
<name>C7NAD9_LEPBD</name>
<dbReference type="RefSeq" id="WP_015769461.1">
    <property type="nucleotide sequence ID" value="NC_013192.1"/>
</dbReference>
<accession>C7NAD9</accession>
<sequence length="91" mass="11126">MLDVEKYKEIYDMIKYHYNEEMEENNKLNKLDDNSLVYIVYEADNIASGVERIKEEGEKIIISYKHIKLPRYCKIGLRTYFLPFWKRKLKI</sequence>
<organism evidence="1 2">
    <name type="scientific">Leptotrichia buccalis (strain ATCC 14201 / DSM 1135 / JCM 12969 / NCTC 10249 / C-1013-b)</name>
    <dbReference type="NCBI Taxonomy" id="523794"/>
    <lineage>
        <taxon>Bacteria</taxon>
        <taxon>Fusobacteriati</taxon>
        <taxon>Fusobacteriota</taxon>
        <taxon>Fusobacteriia</taxon>
        <taxon>Fusobacteriales</taxon>
        <taxon>Leptotrichiaceae</taxon>
        <taxon>Leptotrichia</taxon>
    </lineage>
</organism>
<dbReference type="HOGENOM" id="CLU_2423328_0_0_0"/>
<reference evidence="1 2" key="1">
    <citation type="journal article" date="2009" name="Stand. Genomic Sci.">
        <title>Complete genome sequence of Leptotrichia buccalis type strain (C-1013-b).</title>
        <authorList>
            <person name="Ivanova N."/>
            <person name="Gronow S."/>
            <person name="Lapidus A."/>
            <person name="Copeland A."/>
            <person name="Glavina Del Rio T."/>
            <person name="Nolan M."/>
            <person name="Lucas S."/>
            <person name="Chen F."/>
            <person name="Tice H."/>
            <person name="Cheng J.F."/>
            <person name="Saunders E."/>
            <person name="Bruce D."/>
            <person name="Goodwin L."/>
            <person name="Brettin T."/>
            <person name="Detter J.C."/>
            <person name="Han C."/>
            <person name="Pitluck S."/>
            <person name="Mikhailova N."/>
            <person name="Pati A."/>
            <person name="Mavrommatis K."/>
            <person name="Chen A."/>
            <person name="Palaniappan K."/>
            <person name="Land M."/>
            <person name="Hauser L."/>
            <person name="Chang Y.J."/>
            <person name="Jeffries C.D."/>
            <person name="Chain P."/>
            <person name="Rohde C."/>
            <person name="Goker M."/>
            <person name="Bristow J."/>
            <person name="Eisen J.A."/>
            <person name="Markowitz V."/>
            <person name="Hugenholtz P."/>
            <person name="Kyrpides N.C."/>
            <person name="Klenk H.P."/>
        </authorList>
    </citation>
    <scope>NUCLEOTIDE SEQUENCE [LARGE SCALE GENOMIC DNA]</scope>
    <source>
        <strain evidence="2">ATCC 14201 / DSM 1135 / JCM 12969 / NCTC 10249 / C-1013-b</strain>
    </source>
</reference>
<proteinExistence type="predicted"/>
<dbReference type="eggNOG" id="COG1353">
    <property type="taxonomic scope" value="Bacteria"/>
</dbReference>
<dbReference type="EMBL" id="CP001685">
    <property type="protein sequence ID" value="ACV39120.1"/>
    <property type="molecule type" value="Genomic_DNA"/>
</dbReference>
<keyword evidence="2" id="KW-1185">Reference proteome</keyword>
<dbReference type="AlphaFoldDB" id="C7NAD9"/>
<gene>
    <name evidence="1" type="ordered locus">Lebu_1229</name>
</gene>
<protein>
    <submittedName>
        <fullName evidence="1">Uncharacterized protein</fullName>
    </submittedName>
</protein>